<reference evidence="3 4" key="1">
    <citation type="journal article" date="2016" name="Sci. Rep.">
        <title>Penicillium arizonense, a new, genome sequenced fungal species, reveals a high chemical diversity in secreted metabolites.</title>
        <authorList>
            <person name="Grijseels S."/>
            <person name="Nielsen J.C."/>
            <person name="Randelovic M."/>
            <person name="Nielsen J."/>
            <person name="Nielsen K.F."/>
            <person name="Workman M."/>
            <person name="Frisvad J.C."/>
        </authorList>
    </citation>
    <scope>NUCLEOTIDE SEQUENCE [LARGE SCALE GENOMIC DNA]</scope>
    <source>
        <strain evidence="3 4">CBS 141311</strain>
    </source>
</reference>
<comment type="caution">
    <text evidence="3">The sequence shown here is derived from an EMBL/GenBank/DDBJ whole genome shotgun (WGS) entry which is preliminary data.</text>
</comment>
<dbReference type="AlphaFoldDB" id="A0A1F5L4U7"/>
<dbReference type="Pfam" id="PF26127">
    <property type="entry name" value="12TM_Mok13"/>
    <property type="match status" value="1"/>
</dbReference>
<gene>
    <name evidence="3" type="ORF">PENARI_c033G00931</name>
</gene>
<evidence type="ECO:0000256" key="1">
    <source>
        <dbReference type="SAM" id="Phobius"/>
    </source>
</evidence>
<sequence>MSHNASCKAHQVLSFTKVPQPPSPSTTAQRFTALRVPVLPLPVRNSPHCSVVKYSMTFVIIVILPFGFWTVFRAWAQNIAAGVYAAASSIGSLFSALDFVDQGAVPAKD</sequence>
<proteinExistence type="predicted"/>
<keyword evidence="1" id="KW-0812">Transmembrane</keyword>
<protein>
    <recommendedName>
        <fullName evidence="2">Cell wall alpha-1,3-glucan synthase Mok11-14/Ags1-like transmembrane domain-containing protein</fullName>
    </recommendedName>
</protein>
<evidence type="ECO:0000313" key="4">
    <source>
        <dbReference type="Proteomes" id="UP000177622"/>
    </source>
</evidence>
<dbReference type="RefSeq" id="XP_022483522.1">
    <property type="nucleotide sequence ID" value="XM_022636617.1"/>
</dbReference>
<dbReference type="InterPro" id="IPR058654">
    <property type="entry name" value="Mok11-14/Ags1-like_TM"/>
</dbReference>
<feature type="transmembrane region" description="Helical" evidence="1">
    <location>
        <begin position="51"/>
        <end position="72"/>
    </location>
</feature>
<dbReference type="Proteomes" id="UP000177622">
    <property type="component" value="Unassembled WGS sequence"/>
</dbReference>
<dbReference type="EMBL" id="LXJU01000033">
    <property type="protein sequence ID" value="OGE48066.1"/>
    <property type="molecule type" value="Genomic_DNA"/>
</dbReference>
<accession>A0A1F5L4U7</accession>
<evidence type="ECO:0000313" key="3">
    <source>
        <dbReference type="EMBL" id="OGE48066.1"/>
    </source>
</evidence>
<keyword evidence="1" id="KW-0472">Membrane</keyword>
<organism evidence="3 4">
    <name type="scientific">Penicillium arizonense</name>
    <dbReference type="NCBI Taxonomy" id="1835702"/>
    <lineage>
        <taxon>Eukaryota</taxon>
        <taxon>Fungi</taxon>
        <taxon>Dikarya</taxon>
        <taxon>Ascomycota</taxon>
        <taxon>Pezizomycotina</taxon>
        <taxon>Eurotiomycetes</taxon>
        <taxon>Eurotiomycetidae</taxon>
        <taxon>Eurotiales</taxon>
        <taxon>Aspergillaceae</taxon>
        <taxon>Penicillium</taxon>
    </lineage>
</organism>
<dbReference type="GeneID" id="34581351"/>
<feature type="domain" description="Cell wall alpha-1,3-glucan synthase Mok11-14/Ags1-like transmembrane" evidence="2">
    <location>
        <begin position="52"/>
        <end position="108"/>
    </location>
</feature>
<name>A0A1F5L4U7_PENAI</name>
<keyword evidence="4" id="KW-1185">Reference proteome</keyword>
<evidence type="ECO:0000259" key="2">
    <source>
        <dbReference type="Pfam" id="PF26127"/>
    </source>
</evidence>
<keyword evidence="1" id="KW-1133">Transmembrane helix</keyword>
<dbReference type="STRING" id="1835702.A0A1F5L4U7"/>